<dbReference type="PANTHER" id="PTHR12697">
    <property type="entry name" value="PBS LYASE HEAT-LIKE PROTEIN"/>
    <property type="match status" value="1"/>
</dbReference>
<dbReference type="InterPro" id="IPR011989">
    <property type="entry name" value="ARM-like"/>
</dbReference>
<dbReference type="SMART" id="SM00567">
    <property type="entry name" value="EZ_HEAT"/>
    <property type="match status" value="3"/>
</dbReference>
<evidence type="ECO:0000313" key="3">
    <source>
        <dbReference type="Proteomes" id="UP000245125"/>
    </source>
</evidence>
<dbReference type="Gene3D" id="1.25.10.10">
    <property type="entry name" value="Leucine-rich Repeat Variant"/>
    <property type="match status" value="1"/>
</dbReference>
<keyword evidence="1" id="KW-0812">Transmembrane</keyword>
<protein>
    <recommendedName>
        <fullName evidence="4">PBS lyase HEAT domain protein repeat-containing protein</fullName>
    </recommendedName>
</protein>
<organism evidence="2 3">
    <name type="scientific">Candidatus Sulfobium mesophilum</name>
    <dbReference type="NCBI Taxonomy" id="2016548"/>
    <lineage>
        <taxon>Bacteria</taxon>
        <taxon>Pseudomonadati</taxon>
        <taxon>Nitrospirota</taxon>
        <taxon>Nitrospiria</taxon>
        <taxon>Nitrospirales</taxon>
        <taxon>Nitrospiraceae</taxon>
        <taxon>Candidatus Sulfobium</taxon>
    </lineage>
</organism>
<dbReference type="Pfam" id="PF13646">
    <property type="entry name" value="HEAT_2"/>
    <property type="match status" value="1"/>
</dbReference>
<evidence type="ECO:0008006" key="4">
    <source>
        <dbReference type="Google" id="ProtNLM"/>
    </source>
</evidence>
<feature type="transmembrane region" description="Helical" evidence="1">
    <location>
        <begin position="26"/>
        <end position="49"/>
    </location>
</feature>
<dbReference type="OrthoDB" id="9790969at2"/>
<name>A0A2U3QG08_9BACT</name>
<dbReference type="PANTHER" id="PTHR12697:SF5">
    <property type="entry name" value="DEOXYHYPUSINE HYDROXYLASE"/>
    <property type="match status" value="1"/>
</dbReference>
<accession>A0A2U3QG08</accession>
<keyword evidence="1" id="KW-0472">Membrane</keyword>
<keyword evidence="3" id="KW-1185">Reference proteome</keyword>
<dbReference type="GO" id="GO:0016491">
    <property type="term" value="F:oxidoreductase activity"/>
    <property type="evidence" value="ECO:0007669"/>
    <property type="project" value="TreeGrafter"/>
</dbReference>
<proteinExistence type="predicted"/>
<dbReference type="SUPFAM" id="SSF48371">
    <property type="entry name" value="ARM repeat"/>
    <property type="match status" value="1"/>
</dbReference>
<dbReference type="Proteomes" id="UP000245125">
    <property type="component" value="Unassembled WGS sequence"/>
</dbReference>
<evidence type="ECO:0000256" key="1">
    <source>
        <dbReference type="SAM" id="Phobius"/>
    </source>
</evidence>
<dbReference type="AlphaFoldDB" id="A0A2U3QG08"/>
<reference evidence="3" key="1">
    <citation type="submission" date="2018-03" db="EMBL/GenBank/DDBJ databases">
        <authorList>
            <person name="Zecchin S."/>
        </authorList>
    </citation>
    <scope>NUCLEOTIDE SEQUENCE [LARGE SCALE GENOMIC DNA]</scope>
</reference>
<dbReference type="InterPro" id="IPR004155">
    <property type="entry name" value="PBS_lyase_HEAT"/>
</dbReference>
<keyword evidence="1" id="KW-1133">Transmembrane helix</keyword>
<sequence length="241" mass="26205">MIAGADPRRQSAGDEVAFNGAVALKVLIRIAAAISVIFCFFASTPVAAWDRASILSEIQRDDWEASFLNGAALERIKDTQSTELLIDLIRDQSANWRLQIRGIRVLGEIHTPKAEDTLLQWFSDIFFHHGCPAIKSSLALSLGNFSGRRVAAGLIEGLDDPEPLVREASIVSLGRVGDKSAVPYLIAQLSDKSFTIRVNAIHSLGLLKDARAASYLQGIADNDSELVLKREALVALSLIRT</sequence>
<dbReference type="InterPro" id="IPR016024">
    <property type="entry name" value="ARM-type_fold"/>
</dbReference>
<dbReference type="EMBL" id="OUUY01000066">
    <property type="protein sequence ID" value="SPQ00343.1"/>
    <property type="molecule type" value="Genomic_DNA"/>
</dbReference>
<gene>
    <name evidence="2" type="ORF">NBG4_210018</name>
</gene>
<evidence type="ECO:0000313" key="2">
    <source>
        <dbReference type="EMBL" id="SPQ00343.1"/>
    </source>
</evidence>